<dbReference type="AlphaFoldDB" id="A0A5C3PMA8"/>
<evidence type="ECO:0000313" key="3">
    <source>
        <dbReference type="Proteomes" id="UP000308197"/>
    </source>
</evidence>
<protein>
    <submittedName>
        <fullName evidence="2">Uncharacterized protein</fullName>
    </submittedName>
</protein>
<evidence type="ECO:0000256" key="1">
    <source>
        <dbReference type="SAM" id="MobiDB-lite"/>
    </source>
</evidence>
<accession>A0A5C3PMA8</accession>
<dbReference type="EMBL" id="ML211045">
    <property type="protein sequence ID" value="TFK90461.1"/>
    <property type="molecule type" value="Genomic_DNA"/>
</dbReference>
<dbReference type="InParanoid" id="A0A5C3PMA8"/>
<reference evidence="2 3" key="1">
    <citation type="journal article" date="2019" name="Nat. Ecol. Evol.">
        <title>Megaphylogeny resolves global patterns of mushroom evolution.</title>
        <authorList>
            <person name="Varga T."/>
            <person name="Krizsan K."/>
            <person name="Foldi C."/>
            <person name="Dima B."/>
            <person name="Sanchez-Garcia M."/>
            <person name="Sanchez-Ramirez S."/>
            <person name="Szollosi G.J."/>
            <person name="Szarkandi J.G."/>
            <person name="Papp V."/>
            <person name="Albert L."/>
            <person name="Andreopoulos W."/>
            <person name="Angelini C."/>
            <person name="Antonin V."/>
            <person name="Barry K.W."/>
            <person name="Bougher N.L."/>
            <person name="Buchanan P."/>
            <person name="Buyck B."/>
            <person name="Bense V."/>
            <person name="Catcheside P."/>
            <person name="Chovatia M."/>
            <person name="Cooper J."/>
            <person name="Damon W."/>
            <person name="Desjardin D."/>
            <person name="Finy P."/>
            <person name="Geml J."/>
            <person name="Haridas S."/>
            <person name="Hughes K."/>
            <person name="Justo A."/>
            <person name="Karasinski D."/>
            <person name="Kautmanova I."/>
            <person name="Kiss B."/>
            <person name="Kocsube S."/>
            <person name="Kotiranta H."/>
            <person name="LaButti K.M."/>
            <person name="Lechner B.E."/>
            <person name="Liimatainen K."/>
            <person name="Lipzen A."/>
            <person name="Lukacs Z."/>
            <person name="Mihaltcheva S."/>
            <person name="Morgado L.N."/>
            <person name="Niskanen T."/>
            <person name="Noordeloos M.E."/>
            <person name="Ohm R.A."/>
            <person name="Ortiz-Santana B."/>
            <person name="Ovrebo C."/>
            <person name="Racz N."/>
            <person name="Riley R."/>
            <person name="Savchenko A."/>
            <person name="Shiryaev A."/>
            <person name="Soop K."/>
            <person name="Spirin V."/>
            <person name="Szebenyi C."/>
            <person name="Tomsovsky M."/>
            <person name="Tulloss R.E."/>
            <person name="Uehling J."/>
            <person name="Grigoriev I.V."/>
            <person name="Vagvolgyi C."/>
            <person name="Papp T."/>
            <person name="Martin F.M."/>
            <person name="Miettinen O."/>
            <person name="Hibbett D.S."/>
            <person name="Nagy L.G."/>
        </authorList>
    </citation>
    <scope>NUCLEOTIDE SEQUENCE [LARGE SCALE GENOMIC DNA]</scope>
    <source>
        <strain evidence="2 3">HHB13444</strain>
    </source>
</reference>
<keyword evidence="3" id="KW-1185">Reference proteome</keyword>
<name>A0A5C3PMA8_9APHY</name>
<sequence>MDAGIHANVHEAHPETTSPHTNVGPFPPEIVDIVLFHAVRHCYLLGPRWQASTLSQRRRHLRALRASPEQQHDGRTLEDEVPACQVSWARPRT</sequence>
<dbReference type="Proteomes" id="UP000308197">
    <property type="component" value="Unassembled WGS sequence"/>
</dbReference>
<gene>
    <name evidence="2" type="ORF">K466DRAFT_384913</name>
</gene>
<evidence type="ECO:0000313" key="2">
    <source>
        <dbReference type="EMBL" id="TFK90461.1"/>
    </source>
</evidence>
<organism evidence="2 3">
    <name type="scientific">Polyporus arcularius HHB13444</name>
    <dbReference type="NCBI Taxonomy" id="1314778"/>
    <lineage>
        <taxon>Eukaryota</taxon>
        <taxon>Fungi</taxon>
        <taxon>Dikarya</taxon>
        <taxon>Basidiomycota</taxon>
        <taxon>Agaricomycotina</taxon>
        <taxon>Agaricomycetes</taxon>
        <taxon>Polyporales</taxon>
        <taxon>Polyporaceae</taxon>
        <taxon>Polyporus</taxon>
    </lineage>
</organism>
<feature type="region of interest" description="Disordered" evidence="1">
    <location>
        <begin position="1"/>
        <end position="24"/>
    </location>
</feature>
<proteinExistence type="predicted"/>